<dbReference type="Proteomes" id="UP000095286">
    <property type="component" value="Unplaced"/>
</dbReference>
<accession>A0AC35TTK5</accession>
<dbReference type="WBParaSite" id="RSKR_0000433100.1">
    <property type="protein sequence ID" value="RSKR_0000433100.1"/>
    <property type="gene ID" value="RSKR_0000433100"/>
</dbReference>
<organism evidence="1 2">
    <name type="scientific">Rhabditophanes sp. KR3021</name>
    <dbReference type="NCBI Taxonomy" id="114890"/>
    <lineage>
        <taxon>Eukaryota</taxon>
        <taxon>Metazoa</taxon>
        <taxon>Ecdysozoa</taxon>
        <taxon>Nematoda</taxon>
        <taxon>Chromadorea</taxon>
        <taxon>Rhabditida</taxon>
        <taxon>Tylenchina</taxon>
        <taxon>Panagrolaimomorpha</taxon>
        <taxon>Strongyloidoidea</taxon>
        <taxon>Alloionematidae</taxon>
        <taxon>Rhabditophanes</taxon>
    </lineage>
</organism>
<sequence length="227" mass="24949">MQQAVCSVPPLVIPALVQGANKTLIFCHGRGDTAYGWFDTFNKSSRLPNVKYILPTAANRPYSFHGGEPCTAWYDVHNNKGKRLEDNDTIESARQYLYSLIAEEQKLGTKPENILLGGFSQGGCLSLYATLSAPLKIGGCVAMSAYLPQKHLFPQICIENKETPIWLATGDRDDIITLETVKESVDVINKVNSELNFTIIRGLGHTVTNQVCLNIIYLVNFGVLGNG</sequence>
<name>A0AC35TTK5_9BILA</name>
<protein>
    <submittedName>
        <fullName evidence="2">Palmitoyl-protein hydrolase</fullName>
    </submittedName>
</protein>
<evidence type="ECO:0000313" key="2">
    <source>
        <dbReference type="WBParaSite" id="RSKR_0000433100.1"/>
    </source>
</evidence>
<reference evidence="2" key="1">
    <citation type="submission" date="2016-11" db="UniProtKB">
        <authorList>
            <consortium name="WormBaseParasite"/>
        </authorList>
    </citation>
    <scope>IDENTIFICATION</scope>
    <source>
        <strain evidence="2">KR3021</strain>
    </source>
</reference>
<proteinExistence type="predicted"/>
<evidence type="ECO:0000313" key="1">
    <source>
        <dbReference type="Proteomes" id="UP000095286"/>
    </source>
</evidence>